<organism evidence="3 4">
    <name type="scientific">Romanomermis culicivorax</name>
    <name type="common">Nematode worm</name>
    <dbReference type="NCBI Taxonomy" id="13658"/>
    <lineage>
        <taxon>Eukaryota</taxon>
        <taxon>Metazoa</taxon>
        <taxon>Ecdysozoa</taxon>
        <taxon>Nematoda</taxon>
        <taxon>Enoplea</taxon>
        <taxon>Dorylaimia</taxon>
        <taxon>Mermithida</taxon>
        <taxon>Mermithoidea</taxon>
        <taxon>Mermithidae</taxon>
        <taxon>Romanomermis</taxon>
    </lineage>
</organism>
<reference evidence="4" key="1">
    <citation type="submission" date="2022-11" db="UniProtKB">
        <authorList>
            <consortium name="WormBaseParasite"/>
        </authorList>
    </citation>
    <scope>IDENTIFICATION</scope>
</reference>
<dbReference type="WBParaSite" id="nRc.2.0.1.t29632-RA">
    <property type="protein sequence ID" value="nRc.2.0.1.t29632-RA"/>
    <property type="gene ID" value="nRc.2.0.1.g29632"/>
</dbReference>
<feature type="region of interest" description="Disordered" evidence="1">
    <location>
        <begin position="31"/>
        <end position="72"/>
    </location>
</feature>
<dbReference type="Gene3D" id="1.10.510.10">
    <property type="entry name" value="Transferase(Phosphotransferase) domain 1"/>
    <property type="match status" value="1"/>
</dbReference>
<dbReference type="InterPro" id="IPR000719">
    <property type="entry name" value="Prot_kinase_dom"/>
</dbReference>
<dbReference type="PROSITE" id="PS50011">
    <property type="entry name" value="PROTEIN_KINASE_DOM"/>
    <property type="match status" value="1"/>
</dbReference>
<feature type="compositionally biased region" description="Basic and acidic residues" evidence="1">
    <location>
        <begin position="414"/>
        <end position="426"/>
    </location>
</feature>
<sequence length="426" mass="48889">MKTTQRSTERKVTRLSLHRAFIMAFHARPRPYRSRSRRRLQKGLEPQVSAEQEQPAARNRDGHRPQQEDCGPKLLSGQILQNQWRVERLLSKGSFGVVYEGSDVNDSKNRVAIKTEPIVTNLQLLRIELDVLIAMQGKSHHVKILASKFGGEIHGDTNEHLEFSLFLIQWEAFGENVTVVNEIKLGKIPTVLRIGRQMLVCLKDVHEIGYLHRDVKPANFAVDCHPNSRSTRGLVYIFDFGLCRQYKNMESGRLREPRNSVPFRGTVRYASIDVLSGKDMGRHDDLWSMFYVLCEMANSQLPWRRMVDKEKVRSLKQNTCPTLLWRQMPAETKSHFVDHLQTLTFFDKPDYEKIDRSFEQALKDMQINQQTLFDWESPDDRRNDGDYDDQGDNDTPGPAAAHNNSGDENLAAGDDDKSLAVGRSEG</sequence>
<feature type="domain" description="Protein kinase" evidence="2">
    <location>
        <begin position="84"/>
        <end position="362"/>
    </location>
</feature>
<dbReference type="Proteomes" id="UP000887565">
    <property type="component" value="Unplaced"/>
</dbReference>
<evidence type="ECO:0000256" key="1">
    <source>
        <dbReference type="SAM" id="MobiDB-lite"/>
    </source>
</evidence>
<dbReference type="SUPFAM" id="SSF56112">
    <property type="entry name" value="Protein kinase-like (PK-like)"/>
    <property type="match status" value="1"/>
</dbReference>
<dbReference type="PANTHER" id="PTHR11909">
    <property type="entry name" value="CASEIN KINASE-RELATED"/>
    <property type="match status" value="1"/>
</dbReference>
<dbReference type="InterPro" id="IPR011009">
    <property type="entry name" value="Kinase-like_dom_sf"/>
</dbReference>
<proteinExistence type="predicted"/>
<evidence type="ECO:0000313" key="3">
    <source>
        <dbReference type="Proteomes" id="UP000887565"/>
    </source>
</evidence>
<keyword evidence="3" id="KW-1185">Reference proteome</keyword>
<dbReference type="GO" id="GO:0005524">
    <property type="term" value="F:ATP binding"/>
    <property type="evidence" value="ECO:0007669"/>
    <property type="project" value="InterPro"/>
</dbReference>
<dbReference type="GO" id="GO:0004672">
    <property type="term" value="F:protein kinase activity"/>
    <property type="evidence" value="ECO:0007669"/>
    <property type="project" value="InterPro"/>
</dbReference>
<feature type="region of interest" description="Disordered" evidence="1">
    <location>
        <begin position="371"/>
        <end position="426"/>
    </location>
</feature>
<dbReference type="Pfam" id="PF00069">
    <property type="entry name" value="Pkinase"/>
    <property type="match status" value="1"/>
</dbReference>
<dbReference type="OMA" id="EMVIITR"/>
<dbReference type="InterPro" id="IPR050235">
    <property type="entry name" value="CK1_Ser-Thr_kinase"/>
</dbReference>
<evidence type="ECO:0000259" key="2">
    <source>
        <dbReference type="PROSITE" id="PS50011"/>
    </source>
</evidence>
<name>A0A915JV23_ROMCU</name>
<feature type="compositionally biased region" description="Basic residues" evidence="1">
    <location>
        <begin position="31"/>
        <end position="41"/>
    </location>
</feature>
<dbReference type="SMART" id="SM00220">
    <property type="entry name" value="S_TKc"/>
    <property type="match status" value="1"/>
</dbReference>
<dbReference type="AlphaFoldDB" id="A0A915JV23"/>
<accession>A0A915JV23</accession>
<feature type="compositionally biased region" description="Basic and acidic residues" evidence="1">
    <location>
        <begin position="58"/>
        <end position="71"/>
    </location>
</feature>
<protein>
    <submittedName>
        <fullName evidence="4">Protein kinase domain-containing protein</fullName>
    </submittedName>
</protein>
<evidence type="ECO:0000313" key="4">
    <source>
        <dbReference type="WBParaSite" id="nRc.2.0.1.t29632-RA"/>
    </source>
</evidence>